<gene>
    <name evidence="1" type="ORF">IE53DRAFT_382515</name>
</gene>
<proteinExistence type="predicted"/>
<dbReference type="Proteomes" id="UP000245626">
    <property type="component" value="Unassembled WGS sequence"/>
</dbReference>
<organism evidence="1 2">
    <name type="scientific">Violaceomyces palustris</name>
    <dbReference type="NCBI Taxonomy" id="1673888"/>
    <lineage>
        <taxon>Eukaryota</taxon>
        <taxon>Fungi</taxon>
        <taxon>Dikarya</taxon>
        <taxon>Basidiomycota</taxon>
        <taxon>Ustilaginomycotina</taxon>
        <taxon>Ustilaginomycetes</taxon>
        <taxon>Violaceomycetales</taxon>
        <taxon>Violaceomycetaceae</taxon>
        <taxon>Violaceomyces</taxon>
    </lineage>
</organism>
<keyword evidence="2" id="KW-1185">Reference proteome</keyword>
<protein>
    <submittedName>
        <fullName evidence="1">Uncharacterized protein</fullName>
    </submittedName>
</protein>
<evidence type="ECO:0000313" key="2">
    <source>
        <dbReference type="Proteomes" id="UP000245626"/>
    </source>
</evidence>
<sequence>MLQVILNAFQLVRSAFNLLLFPFFLFFLLLAISKPTSSSQRSAQFLATAYRIWKERLKPILKRLLSSPLRSLTRSTLLFSANQERRDWIPDHQYPCRPTSDEMAVAERRTPRPLPNRNLHIFSKLPNELINLILSFVASPTSPPDLSSNPTTVLLLSKYHKNLIESKLYRFVHLDDSRSFRRFRMTMAIHNPRLGSLVESLQISSREFDREGYLPLQFEESSPLSLGIEQILLSTVNLKELNLDLFSFSAFQSGTGSKLLRGCRPTSLAVELGSVHQLSSSTFENVRELRISTFGIDVSSCKEILSTLPKLELLEIRYLSRAKGAGVDGWRRSIQEPAETEHQLKRLYESLRFLESLPIPSDEEGQQQKVPSVVRREERGGTYLVGADRHRDDAIGGLGKNLTKVRVKTWPSALEELKRLFQGGDEGGEEPEASAPRTRDHAGGRKKVELAADKHYHLGPRRGAHFDWWKEKAGLPWI</sequence>
<dbReference type="EMBL" id="KZ820628">
    <property type="protein sequence ID" value="PWN46926.1"/>
    <property type="molecule type" value="Genomic_DNA"/>
</dbReference>
<accession>A0ACD0NM82</accession>
<name>A0ACD0NM82_9BASI</name>
<reference evidence="1 2" key="1">
    <citation type="journal article" date="2018" name="Mol. Biol. Evol.">
        <title>Broad Genomic Sampling Reveals a Smut Pathogenic Ancestry of the Fungal Clade Ustilaginomycotina.</title>
        <authorList>
            <person name="Kijpornyongpan T."/>
            <person name="Mondo S.J."/>
            <person name="Barry K."/>
            <person name="Sandor L."/>
            <person name="Lee J."/>
            <person name="Lipzen A."/>
            <person name="Pangilinan J."/>
            <person name="LaButti K."/>
            <person name="Hainaut M."/>
            <person name="Henrissat B."/>
            <person name="Grigoriev I.V."/>
            <person name="Spatafora J.W."/>
            <person name="Aime M.C."/>
        </authorList>
    </citation>
    <scope>NUCLEOTIDE SEQUENCE [LARGE SCALE GENOMIC DNA]</scope>
    <source>
        <strain evidence="1 2">SA 807</strain>
    </source>
</reference>
<evidence type="ECO:0000313" key="1">
    <source>
        <dbReference type="EMBL" id="PWN46926.1"/>
    </source>
</evidence>